<proteinExistence type="predicted"/>
<keyword evidence="2" id="KW-1185">Reference proteome</keyword>
<dbReference type="EMBL" id="JAIWYP010000016">
    <property type="protein sequence ID" value="KAH3694813.1"/>
    <property type="molecule type" value="Genomic_DNA"/>
</dbReference>
<reference evidence="1" key="1">
    <citation type="journal article" date="2019" name="bioRxiv">
        <title>The Genome of the Zebra Mussel, Dreissena polymorpha: A Resource for Invasive Species Research.</title>
        <authorList>
            <person name="McCartney M.A."/>
            <person name="Auch B."/>
            <person name="Kono T."/>
            <person name="Mallez S."/>
            <person name="Zhang Y."/>
            <person name="Obille A."/>
            <person name="Becker A."/>
            <person name="Abrahante J.E."/>
            <person name="Garbe J."/>
            <person name="Badalamenti J.P."/>
            <person name="Herman A."/>
            <person name="Mangelson H."/>
            <person name="Liachko I."/>
            <person name="Sullivan S."/>
            <person name="Sone E.D."/>
            <person name="Koren S."/>
            <person name="Silverstein K.A.T."/>
            <person name="Beckman K.B."/>
            <person name="Gohl D.M."/>
        </authorList>
    </citation>
    <scope>NUCLEOTIDE SEQUENCE</scope>
    <source>
        <strain evidence="1">Duluth1</strain>
        <tissue evidence="1">Whole animal</tissue>
    </source>
</reference>
<reference evidence="1" key="2">
    <citation type="submission" date="2020-11" db="EMBL/GenBank/DDBJ databases">
        <authorList>
            <person name="McCartney M.A."/>
            <person name="Auch B."/>
            <person name="Kono T."/>
            <person name="Mallez S."/>
            <person name="Becker A."/>
            <person name="Gohl D.M."/>
            <person name="Silverstein K.A.T."/>
            <person name="Koren S."/>
            <person name="Bechman K.B."/>
            <person name="Herman A."/>
            <person name="Abrahante J.E."/>
            <person name="Garbe J."/>
        </authorList>
    </citation>
    <scope>NUCLEOTIDE SEQUENCE</scope>
    <source>
        <strain evidence="1">Duluth1</strain>
        <tissue evidence="1">Whole animal</tissue>
    </source>
</reference>
<name>A0A9D3Y6K5_DREPO</name>
<gene>
    <name evidence="1" type="ORF">DPMN_082254</name>
</gene>
<evidence type="ECO:0000313" key="1">
    <source>
        <dbReference type="EMBL" id="KAH3694813.1"/>
    </source>
</evidence>
<dbReference type="AlphaFoldDB" id="A0A9D3Y6K5"/>
<protein>
    <submittedName>
        <fullName evidence="1">Uncharacterized protein</fullName>
    </submittedName>
</protein>
<organism evidence="1 2">
    <name type="scientific">Dreissena polymorpha</name>
    <name type="common">Zebra mussel</name>
    <name type="synonym">Mytilus polymorpha</name>
    <dbReference type="NCBI Taxonomy" id="45954"/>
    <lineage>
        <taxon>Eukaryota</taxon>
        <taxon>Metazoa</taxon>
        <taxon>Spiralia</taxon>
        <taxon>Lophotrochozoa</taxon>
        <taxon>Mollusca</taxon>
        <taxon>Bivalvia</taxon>
        <taxon>Autobranchia</taxon>
        <taxon>Heteroconchia</taxon>
        <taxon>Euheterodonta</taxon>
        <taxon>Imparidentia</taxon>
        <taxon>Neoheterodontei</taxon>
        <taxon>Myida</taxon>
        <taxon>Dreissenoidea</taxon>
        <taxon>Dreissenidae</taxon>
        <taxon>Dreissena</taxon>
    </lineage>
</organism>
<evidence type="ECO:0000313" key="2">
    <source>
        <dbReference type="Proteomes" id="UP000828390"/>
    </source>
</evidence>
<accession>A0A9D3Y6K5</accession>
<comment type="caution">
    <text evidence="1">The sequence shown here is derived from an EMBL/GenBank/DDBJ whole genome shotgun (WGS) entry which is preliminary data.</text>
</comment>
<dbReference type="Proteomes" id="UP000828390">
    <property type="component" value="Unassembled WGS sequence"/>
</dbReference>
<sequence>MSVSPVSPVSVSEITLGSRKCNMSVIEIWLVDRPDEHARGGRVNDAGTSASCPDVEDAVASLRPRIVSLLRPVLGGSEFDSTHCANSK</sequence>